<feature type="transmembrane region" description="Helical" evidence="2">
    <location>
        <begin position="71"/>
        <end position="90"/>
    </location>
</feature>
<dbReference type="GO" id="GO:0034976">
    <property type="term" value="P:response to endoplasmic reticulum stress"/>
    <property type="evidence" value="ECO:0007669"/>
    <property type="project" value="TreeGrafter"/>
</dbReference>
<feature type="compositionally biased region" description="Polar residues" evidence="1">
    <location>
        <begin position="694"/>
        <end position="709"/>
    </location>
</feature>
<gene>
    <name evidence="3" type="ORF">KIL84_008601</name>
</gene>
<dbReference type="Proteomes" id="UP000827986">
    <property type="component" value="Unassembled WGS sequence"/>
</dbReference>
<organism evidence="3 4">
    <name type="scientific">Mauremys mutica</name>
    <name type="common">yellowpond turtle</name>
    <dbReference type="NCBI Taxonomy" id="74926"/>
    <lineage>
        <taxon>Eukaryota</taxon>
        <taxon>Metazoa</taxon>
        <taxon>Chordata</taxon>
        <taxon>Craniata</taxon>
        <taxon>Vertebrata</taxon>
        <taxon>Euteleostomi</taxon>
        <taxon>Archelosauria</taxon>
        <taxon>Testudinata</taxon>
        <taxon>Testudines</taxon>
        <taxon>Cryptodira</taxon>
        <taxon>Durocryptodira</taxon>
        <taxon>Testudinoidea</taxon>
        <taxon>Geoemydidae</taxon>
        <taxon>Geoemydinae</taxon>
        <taxon>Mauremys</taxon>
    </lineage>
</organism>
<feature type="transmembrane region" description="Helical" evidence="2">
    <location>
        <begin position="328"/>
        <end position="349"/>
    </location>
</feature>
<feature type="region of interest" description="Disordered" evidence="1">
    <location>
        <begin position="641"/>
        <end position="750"/>
    </location>
</feature>
<dbReference type="OrthoDB" id="6779347at2759"/>
<proteinExistence type="predicted"/>
<feature type="transmembrane region" description="Helical" evidence="2">
    <location>
        <begin position="369"/>
        <end position="388"/>
    </location>
</feature>
<dbReference type="PANTHER" id="PTHR21650:SF4">
    <property type="entry name" value="MEMBRALIN"/>
    <property type="match status" value="1"/>
</dbReference>
<evidence type="ECO:0000313" key="4">
    <source>
        <dbReference type="Proteomes" id="UP000827986"/>
    </source>
</evidence>
<feature type="compositionally biased region" description="Basic and acidic residues" evidence="1">
    <location>
        <begin position="740"/>
        <end position="750"/>
    </location>
</feature>
<feature type="compositionally biased region" description="Low complexity" evidence="1">
    <location>
        <begin position="525"/>
        <end position="543"/>
    </location>
</feature>
<dbReference type="PANTHER" id="PTHR21650">
    <property type="entry name" value="MEMBRALIN/KINETOCHORE PROTEIN NUF2"/>
    <property type="match status" value="1"/>
</dbReference>
<evidence type="ECO:0000256" key="2">
    <source>
        <dbReference type="SAM" id="Phobius"/>
    </source>
</evidence>
<dbReference type="EMBL" id="JAHDVG010000479">
    <property type="protein sequence ID" value="KAH1174610.1"/>
    <property type="molecule type" value="Genomic_DNA"/>
</dbReference>
<dbReference type="Pfam" id="PF09746">
    <property type="entry name" value="Membralin"/>
    <property type="match status" value="1"/>
</dbReference>
<feature type="region of interest" description="Disordered" evidence="1">
    <location>
        <begin position="501"/>
        <end position="543"/>
    </location>
</feature>
<keyword evidence="2" id="KW-1133">Transmembrane helix</keyword>
<feature type="compositionally biased region" description="Gly residues" evidence="1">
    <location>
        <begin position="18"/>
        <end position="28"/>
    </location>
</feature>
<protein>
    <recommendedName>
        <fullName evidence="5">Membralin</fullName>
    </recommendedName>
</protein>
<accession>A0A9D3X8F8</accession>
<dbReference type="InterPro" id="IPR019144">
    <property type="entry name" value="Membralin"/>
</dbReference>
<comment type="caution">
    <text evidence="3">The sequence shown here is derived from an EMBL/GenBank/DDBJ whole genome shotgun (WGS) entry which is preliminary data.</text>
</comment>
<evidence type="ECO:0000313" key="3">
    <source>
        <dbReference type="EMBL" id="KAH1174610.1"/>
    </source>
</evidence>
<reference evidence="3" key="1">
    <citation type="submission" date="2021-09" db="EMBL/GenBank/DDBJ databases">
        <title>The genome of Mauremys mutica provides insights into the evolution of semi-aquatic lifestyle.</title>
        <authorList>
            <person name="Gong S."/>
            <person name="Gao Y."/>
        </authorList>
    </citation>
    <scope>NUCLEOTIDE SEQUENCE</scope>
    <source>
        <strain evidence="3">MM-2020</strain>
        <tissue evidence="3">Muscle</tissue>
    </source>
</reference>
<feature type="region of interest" description="Disordered" evidence="1">
    <location>
        <begin position="1"/>
        <end position="36"/>
    </location>
</feature>
<keyword evidence="2" id="KW-0472">Membrane</keyword>
<evidence type="ECO:0008006" key="5">
    <source>
        <dbReference type="Google" id="ProtNLM"/>
    </source>
</evidence>
<keyword evidence="4" id="KW-1185">Reference proteome</keyword>
<dbReference type="GO" id="GO:0005783">
    <property type="term" value="C:endoplasmic reticulum"/>
    <property type="evidence" value="ECO:0007669"/>
    <property type="project" value="TreeGrafter"/>
</dbReference>
<dbReference type="GO" id="GO:1904294">
    <property type="term" value="P:positive regulation of ERAD pathway"/>
    <property type="evidence" value="ECO:0007669"/>
    <property type="project" value="TreeGrafter"/>
</dbReference>
<feature type="compositionally biased region" description="Basic and acidic residues" evidence="1">
    <location>
        <begin position="710"/>
        <end position="724"/>
    </location>
</feature>
<keyword evidence="2" id="KW-0812">Transmembrane</keyword>
<name>A0A9D3X8F8_9SAUR</name>
<evidence type="ECO:0000256" key="1">
    <source>
        <dbReference type="SAM" id="MobiDB-lite"/>
    </source>
</evidence>
<dbReference type="AlphaFoldDB" id="A0A9D3X8F8"/>
<feature type="compositionally biased region" description="Low complexity" evidence="1">
    <location>
        <begin position="501"/>
        <end position="512"/>
    </location>
</feature>
<sequence>MSENQPNANNHHHPMNNNGGGGAAGGNNRGVRNPNLNQNPLINVRDRLFHALFFKMAVTYARLFPPSFRRIFEFFVLLKALFVLFILAYIHIAFSRSPINCLEHVRDKWPRDGILRVEIQRNSSRAPIFLQFCEVEKFPGMVIESMHEEEEEEEEEMTVEMFENSSVKFELDIEPKVFLKPPRASSTEALTQVTQNESQEFSFSEATTKGMQPLSETVSEFEMLAKAVWPQEEYIVEYSLEYGFLRLSQSTRQRLSIPVMVVTLDPTRDQCFGDRFSRLLLDEFLGYDDILMSSVKALAENEENKGFLRNVVSGEHYRFVSMWMARTSYLAAFVIMVIFTLSVSMLLRYSHHQIFVFIVDLLQMLEMNMTIAFPAAPLLTVILALVGMEAIMSEFFNDTTTAFYIILIVWLADQYDAICCHTNTSKRHWLRFFYLYHFAFYAYHYRFNGQYSSLALVTSWLFIQHSMIYFFHHYELPAILQQIRIQEMLLQNQQVGQGTQTTLQDNLNNNTTAAPTDMGGRRPHPAAGPAAESSSPSSLAPSEDPSAVAIAAATASSVGSDLNWVAETAAIITEASFLSDLSTTLLEPNVVHEAMANGSPQDAAVAAASSLVARIRVSSNHVETAMGSITIEVSSTAVVPATDAPPGAEDTPAAPLVPAQEDGVSVPSPSFPEQTEAAGESLSQAEPSGKDCVANSNLAETPQPLTQDTDVVKHLDSAFGDHGETAPCPTAVDGTACSEAHSEPESKSLS</sequence>